<organism evidence="13 14">
    <name type="scientific">Scheffersomyces spartinae</name>
    <dbReference type="NCBI Taxonomy" id="45513"/>
    <lineage>
        <taxon>Eukaryota</taxon>
        <taxon>Fungi</taxon>
        <taxon>Dikarya</taxon>
        <taxon>Ascomycota</taxon>
        <taxon>Saccharomycotina</taxon>
        <taxon>Pichiomycetes</taxon>
        <taxon>Debaryomycetaceae</taxon>
        <taxon>Scheffersomyces</taxon>
    </lineage>
</organism>
<dbReference type="GO" id="GO:0009398">
    <property type="term" value="P:FMN biosynthetic process"/>
    <property type="evidence" value="ECO:0007669"/>
    <property type="project" value="TreeGrafter"/>
</dbReference>
<dbReference type="InterPro" id="IPR023468">
    <property type="entry name" value="Riboflavin_kinase"/>
</dbReference>
<comment type="similarity">
    <text evidence="3">Belongs to the flavokinase family.</text>
</comment>
<evidence type="ECO:0000256" key="7">
    <source>
        <dbReference type="ARBA" id="ARBA00022643"/>
    </source>
</evidence>
<dbReference type="Proteomes" id="UP000790833">
    <property type="component" value="Unassembled WGS sequence"/>
</dbReference>
<keyword evidence="14" id="KW-1185">Reference proteome</keyword>
<evidence type="ECO:0000313" key="14">
    <source>
        <dbReference type="Proteomes" id="UP000790833"/>
    </source>
</evidence>
<reference evidence="13" key="1">
    <citation type="submission" date="2021-03" db="EMBL/GenBank/DDBJ databases">
        <authorList>
            <person name="Palmer J.M."/>
        </authorList>
    </citation>
    <scope>NUCLEOTIDE SEQUENCE</scope>
    <source>
        <strain evidence="13">ARV_011</strain>
    </source>
</reference>
<evidence type="ECO:0000256" key="6">
    <source>
        <dbReference type="ARBA" id="ARBA00022630"/>
    </source>
</evidence>
<sequence>MTRPDFVAPPEPKDPYPVVETGCIIAGFGRGSSELGIPTANVPVTQSLDKLPQGVYYGFSRLITSSSNGDNDGDDEKSKFNYGVNLTDDEKKVLPMVMSIGWNPFYKNEQKAAEIHIINKFTDSFYGAQIKFVVLGYIRPELDYTTVEALIADINIDIEQALQTLHLPEYNKYQRLVE</sequence>
<comment type="function">
    <text evidence="1">Catalyzes the phosphorylation of riboflavin (vitamin B2) to form flavin mononucleotide (FMN) coenzyme.</text>
</comment>
<keyword evidence="10" id="KW-0067">ATP-binding</keyword>
<evidence type="ECO:0000256" key="10">
    <source>
        <dbReference type="ARBA" id="ARBA00022840"/>
    </source>
</evidence>
<dbReference type="AlphaFoldDB" id="A0A9P8AHI5"/>
<evidence type="ECO:0000256" key="1">
    <source>
        <dbReference type="ARBA" id="ARBA00003572"/>
    </source>
</evidence>
<name>A0A9P8AHI5_9ASCO</name>
<comment type="pathway">
    <text evidence="2">Cofactor biosynthesis; FMN biosynthesis; FMN from riboflavin (ATP route): step 1/1.</text>
</comment>
<dbReference type="Pfam" id="PF01687">
    <property type="entry name" value="Flavokinase"/>
    <property type="match status" value="1"/>
</dbReference>
<dbReference type="InterPro" id="IPR015865">
    <property type="entry name" value="Riboflavin_kinase_bac/euk"/>
</dbReference>
<keyword evidence="9" id="KW-0547">Nucleotide-binding</keyword>
<dbReference type="RefSeq" id="XP_043048283.1">
    <property type="nucleotide sequence ID" value="XM_043192311.1"/>
</dbReference>
<dbReference type="SUPFAM" id="SSF82114">
    <property type="entry name" value="Riboflavin kinase-like"/>
    <property type="match status" value="1"/>
</dbReference>
<dbReference type="SMART" id="SM00904">
    <property type="entry name" value="Flavokinase"/>
    <property type="match status" value="1"/>
</dbReference>
<dbReference type="GO" id="GO:0009231">
    <property type="term" value="P:riboflavin biosynthetic process"/>
    <property type="evidence" value="ECO:0007669"/>
    <property type="project" value="InterPro"/>
</dbReference>
<accession>A0A9P8AHI5</accession>
<feature type="domain" description="Riboflavin kinase" evidence="12">
    <location>
        <begin position="15"/>
        <end position="166"/>
    </location>
</feature>
<evidence type="ECO:0000256" key="11">
    <source>
        <dbReference type="ARBA" id="ARBA00029960"/>
    </source>
</evidence>
<protein>
    <recommendedName>
        <fullName evidence="5">Riboflavin kinase</fullName>
        <ecNumber evidence="4">2.7.1.26</ecNumber>
    </recommendedName>
    <alternativeName>
        <fullName evidence="11">Flavin mononucleotide kinase 1</fullName>
    </alternativeName>
</protein>
<keyword evidence="8" id="KW-0808">Transferase</keyword>
<evidence type="ECO:0000256" key="9">
    <source>
        <dbReference type="ARBA" id="ARBA00022741"/>
    </source>
</evidence>
<dbReference type="GO" id="GO:0005524">
    <property type="term" value="F:ATP binding"/>
    <property type="evidence" value="ECO:0007669"/>
    <property type="project" value="UniProtKB-KW"/>
</dbReference>
<evidence type="ECO:0000256" key="3">
    <source>
        <dbReference type="ARBA" id="ARBA00010108"/>
    </source>
</evidence>
<keyword evidence="7" id="KW-0288">FMN</keyword>
<dbReference type="EMBL" id="JAHMUF010000016">
    <property type="protein sequence ID" value="KAG7192733.1"/>
    <property type="molecule type" value="Genomic_DNA"/>
</dbReference>
<evidence type="ECO:0000313" key="13">
    <source>
        <dbReference type="EMBL" id="KAG7192733.1"/>
    </source>
</evidence>
<dbReference type="Gene3D" id="2.40.30.30">
    <property type="entry name" value="Riboflavin kinase-like"/>
    <property type="match status" value="1"/>
</dbReference>
<evidence type="ECO:0000256" key="8">
    <source>
        <dbReference type="ARBA" id="ARBA00022679"/>
    </source>
</evidence>
<gene>
    <name evidence="13" type="primary">FMN1</name>
    <name evidence="13" type="ORF">KQ657_001516</name>
</gene>
<dbReference type="GeneID" id="66114890"/>
<keyword evidence="6" id="KW-0285">Flavoprotein</keyword>
<dbReference type="InterPro" id="IPR023465">
    <property type="entry name" value="Riboflavin_kinase_dom_sf"/>
</dbReference>
<keyword evidence="13" id="KW-0418">Kinase</keyword>
<evidence type="ECO:0000259" key="12">
    <source>
        <dbReference type="SMART" id="SM00904"/>
    </source>
</evidence>
<comment type="caution">
    <text evidence="13">The sequence shown here is derived from an EMBL/GenBank/DDBJ whole genome shotgun (WGS) entry which is preliminary data.</text>
</comment>
<dbReference type="GO" id="GO:0005739">
    <property type="term" value="C:mitochondrion"/>
    <property type="evidence" value="ECO:0007669"/>
    <property type="project" value="TreeGrafter"/>
</dbReference>
<evidence type="ECO:0000256" key="2">
    <source>
        <dbReference type="ARBA" id="ARBA00005201"/>
    </source>
</evidence>
<dbReference type="PANTHER" id="PTHR22749">
    <property type="entry name" value="RIBOFLAVIN KINASE/FMN ADENYLYLTRANSFERASE"/>
    <property type="match status" value="1"/>
</dbReference>
<dbReference type="PANTHER" id="PTHR22749:SF6">
    <property type="entry name" value="RIBOFLAVIN KINASE"/>
    <property type="match status" value="1"/>
</dbReference>
<proteinExistence type="inferred from homology"/>
<evidence type="ECO:0000256" key="4">
    <source>
        <dbReference type="ARBA" id="ARBA00012105"/>
    </source>
</evidence>
<dbReference type="EC" id="2.7.1.26" evidence="4"/>
<dbReference type="OrthoDB" id="276388at2759"/>
<evidence type="ECO:0000256" key="5">
    <source>
        <dbReference type="ARBA" id="ARBA00017394"/>
    </source>
</evidence>
<dbReference type="GO" id="GO:0008531">
    <property type="term" value="F:riboflavin kinase activity"/>
    <property type="evidence" value="ECO:0007669"/>
    <property type="project" value="UniProtKB-EC"/>
</dbReference>